<dbReference type="RefSeq" id="WP_217853489.1">
    <property type="nucleotide sequence ID" value="NZ_CP077073.1"/>
</dbReference>
<evidence type="ECO:0000256" key="2">
    <source>
        <dbReference type="ARBA" id="ARBA00022475"/>
    </source>
</evidence>
<name>A0ABX8ME79_9PSED</name>
<gene>
    <name evidence="9" type="ORF">KSS95_09830</name>
</gene>
<keyword evidence="3 7" id="KW-0812">Transmembrane</keyword>
<feature type="coiled-coil region" evidence="6">
    <location>
        <begin position="185"/>
        <end position="238"/>
    </location>
</feature>
<dbReference type="PANTHER" id="PTHR32309:SF13">
    <property type="entry name" value="FERRIC ENTEROBACTIN TRANSPORT PROTEIN FEPE"/>
    <property type="match status" value="1"/>
</dbReference>
<feature type="transmembrane region" description="Helical" evidence="7">
    <location>
        <begin position="388"/>
        <end position="408"/>
    </location>
</feature>
<evidence type="ECO:0000259" key="8">
    <source>
        <dbReference type="Pfam" id="PF02706"/>
    </source>
</evidence>
<proteinExistence type="predicted"/>
<comment type="subcellular location">
    <subcellularLocation>
        <location evidence="1">Cell membrane</location>
        <topology evidence="1">Multi-pass membrane protein</topology>
    </subcellularLocation>
</comment>
<evidence type="ECO:0000313" key="9">
    <source>
        <dbReference type="EMBL" id="QXH37103.1"/>
    </source>
</evidence>
<evidence type="ECO:0000256" key="1">
    <source>
        <dbReference type="ARBA" id="ARBA00004651"/>
    </source>
</evidence>
<dbReference type="Pfam" id="PF02706">
    <property type="entry name" value="Wzz"/>
    <property type="match status" value="1"/>
</dbReference>
<dbReference type="Proteomes" id="UP001047646">
    <property type="component" value="Chromosome"/>
</dbReference>
<dbReference type="PANTHER" id="PTHR32309">
    <property type="entry name" value="TYROSINE-PROTEIN KINASE"/>
    <property type="match status" value="1"/>
</dbReference>
<evidence type="ECO:0000256" key="6">
    <source>
        <dbReference type="SAM" id="Coils"/>
    </source>
</evidence>
<evidence type="ECO:0000256" key="5">
    <source>
        <dbReference type="ARBA" id="ARBA00023136"/>
    </source>
</evidence>
<organism evidence="9 10">
    <name type="scientific">Pseudomonas muyukensis</name>
    <dbReference type="NCBI Taxonomy" id="2842357"/>
    <lineage>
        <taxon>Bacteria</taxon>
        <taxon>Pseudomonadati</taxon>
        <taxon>Pseudomonadota</taxon>
        <taxon>Gammaproteobacteria</taxon>
        <taxon>Pseudomonadales</taxon>
        <taxon>Pseudomonadaceae</taxon>
        <taxon>Pseudomonas</taxon>
    </lineage>
</organism>
<keyword evidence="10" id="KW-1185">Reference proteome</keyword>
<evidence type="ECO:0000256" key="4">
    <source>
        <dbReference type="ARBA" id="ARBA00022989"/>
    </source>
</evidence>
<dbReference type="InterPro" id="IPR003856">
    <property type="entry name" value="LPS_length_determ_N"/>
</dbReference>
<keyword evidence="6" id="KW-0175">Coiled coil</keyword>
<keyword evidence="5 7" id="KW-0472">Membrane</keyword>
<evidence type="ECO:0000256" key="7">
    <source>
        <dbReference type="SAM" id="Phobius"/>
    </source>
</evidence>
<feature type="domain" description="Polysaccharide chain length determinant N-terminal" evidence="8">
    <location>
        <begin position="14"/>
        <end position="102"/>
    </location>
</feature>
<accession>A0ABX8ME79</accession>
<dbReference type="InterPro" id="IPR050445">
    <property type="entry name" value="Bact_polysacc_biosynth/exp"/>
</dbReference>
<evidence type="ECO:0000256" key="3">
    <source>
        <dbReference type="ARBA" id="ARBA00022692"/>
    </source>
</evidence>
<feature type="transmembrane region" description="Helical" evidence="7">
    <location>
        <begin position="30"/>
        <end position="48"/>
    </location>
</feature>
<evidence type="ECO:0000313" key="10">
    <source>
        <dbReference type="Proteomes" id="UP001047646"/>
    </source>
</evidence>
<reference evidence="9" key="1">
    <citation type="journal article" date="2021" name="Microorganisms">
        <title>The Ever-Expanding Pseudomonas Genus: Description of 43 New Species and Partition of the Pseudomonas putida Group.</title>
        <authorList>
            <person name="Girard L."/>
            <person name="Lood C."/>
            <person name="Hofte M."/>
            <person name="Vandamme P."/>
            <person name="Rokni-Zadeh H."/>
            <person name="van Noort V."/>
            <person name="Lavigne R."/>
            <person name="De Mot R."/>
        </authorList>
    </citation>
    <scope>NUCLEOTIDE SEQUENCE</scope>
    <source>
        <strain evidence="9">COW39</strain>
    </source>
</reference>
<keyword evidence="2" id="KW-1003">Cell membrane</keyword>
<dbReference type="EMBL" id="CP077073">
    <property type="protein sequence ID" value="QXH37103.1"/>
    <property type="molecule type" value="Genomic_DNA"/>
</dbReference>
<sequence>MSKAVHLPPVPVGELDISALLRSIWRQRKLVAICVALGGIVFAAYAFLATPTYQTTSVLRAVPVNELDALNRSKLYELPPKRALLEVAEALQSYELRLNYFRENRALFSQFDDPDRTLEQNFEEFDRDALQLELPSEKRPYLTVRMQYLEGVSGPQIVNSLVDYAVNEARKQIDADMEVIIRNRISELDSQIAAAEAVYRSAKQTQIAQLLEADRVKQARLQDELRALRQRLKTGRAARIATLDEAISIAGSLGIKRPSTPSSMGDAERGAVGNMVRTEVTNQSLPLYFMGSDALQAERKVLLARKTDDFAEARVADIQKELQLLTSNRQVEALNARQDESVFYGGLEGVRKEMVRLKNLNINLDRLKLVTVDRKALQPARPMKPKRVLVSVAGLLLGLLVGLLVATLRHLWSQNNGQDSRALNLQRL</sequence>
<protein>
    <submittedName>
        <fullName evidence="9">Chain-length determining protein</fullName>
    </submittedName>
</protein>
<keyword evidence="4 7" id="KW-1133">Transmembrane helix</keyword>